<evidence type="ECO:0000259" key="2">
    <source>
        <dbReference type="PROSITE" id="PS51387"/>
    </source>
</evidence>
<dbReference type="Gene3D" id="3.30.465.10">
    <property type="match status" value="1"/>
</dbReference>
<dbReference type="Gene3D" id="3.30.70.2520">
    <property type="match status" value="1"/>
</dbReference>
<dbReference type="NCBIfam" id="TIGR01679">
    <property type="entry name" value="bact_FAD_ox"/>
    <property type="match status" value="1"/>
</dbReference>
<gene>
    <name evidence="3" type="ORF">FIV42_23130</name>
</gene>
<dbReference type="InterPro" id="IPR007173">
    <property type="entry name" value="ALO_C"/>
</dbReference>
<evidence type="ECO:0000313" key="4">
    <source>
        <dbReference type="Proteomes" id="UP000315995"/>
    </source>
</evidence>
<dbReference type="PANTHER" id="PTHR43762:SF1">
    <property type="entry name" value="D-ARABINONO-1,4-LACTONE OXIDASE"/>
    <property type="match status" value="1"/>
</dbReference>
<dbReference type="InterPro" id="IPR010031">
    <property type="entry name" value="FAD_lactone_oxidase-like"/>
</dbReference>
<sequence length="440" mass="49008">MLLTSKAASQREFCNWAGNQTCRPAGIHMPSSEAEFVELVRLVRARGQTLRVVGAGHSWSGIACTDGHLVSLDRMAEVLELDADAGTVTVEAGVRLHALVDYLLERGMALPNLGSVAEQSVAGVISTGTHGTGVGIGNLSSMVESLRLVTGTGDIVEVDRESDPALFAAARVGLGSLGIITAVTMRCVPAFNLYERSWTLRFDEALCQMQSLVDRHDHIKFWWLPHTGRIQVFAADRTPREPTRVKLMHRIDDSGLLKPVFAGVLGLGGRYPEMIPALNWLVAATYFADYELVDRSHRVFNLPMPPSHLEAEFGFAREDAESALEQMRALIEWDQIRVNFITEVRFVAADDIWLSPAYGRESCQLGAYIGETPQWRSYFEGVEQIAWRMGARPHWGKTFFAGAEQMREVFPHFDDFLEVRERIDPDRVFSNAFTRRVLGS</sequence>
<evidence type="ECO:0000313" key="3">
    <source>
        <dbReference type="EMBL" id="QDG53529.1"/>
    </source>
</evidence>
<dbReference type="InterPro" id="IPR016171">
    <property type="entry name" value="Vanillyl_alc_oxidase_C-sub2"/>
</dbReference>
<dbReference type="EMBL" id="CP041186">
    <property type="protein sequence ID" value="QDG53529.1"/>
    <property type="molecule type" value="Genomic_DNA"/>
</dbReference>
<dbReference type="InterPro" id="IPR016169">
    <property type="entry name" value="FAD-bd_PCMH_sub2"/>
</dbReference>
<dbReference type="InterPro" id="IPR016167">
    <property type="entry name" value="FAD-bd_PCMH_sub1"/>
</dbReference>
<dbReference type="InterPro" id="IPR016166">
    <property type="entry name" value="FAD-bd_PCMH"/>
</dbReference>
<dbReference type="GO" id="GO:0003885">
    <property type="term" value="F:D-arabinono-1,4-lactone oxidase activity"/>
    <property type="evidence" value="ECO:0007669"/>
    <property type="project" value="InterPro"/>
</dbReference>
<proteinExistence type="predicted"/>
<name>A0A4Y6PZD1_PERCE</name>
<dbReference type="SUPFAM" id="SSF56176">
    <property type="entry name" value="FAD-binding/transporter-associated domain-like"/>
    <property type="match status" value="1"/>
</dbReference>
<dbReference type="InterPro" id="IPR036318">
    <property type="entry name" value="FAD-bd_PCMH-like_sf"/>
</dbReference>
<accession>A0A5B8YA95</accession>
<dbReference type="Gene3D" id="1.10.45.10">
    <property type="entry name" value="Vanillyl-alcohol Oxidase, Chain A, domain 4"/>
    <property type="match status" value="1"/>
</dbReference>
<dbReference type="OrthoDB" id="9800184at2"/>
<accession>A0A4Y6PZD1</accession>
<dbReference type="AlphaFoldDB" id="A0A4Y6PZD1"/>
<dbReference type="GO" id="GO:0071949">
    <property type="term" value="F:FAD binding"/>
    <property type="evidence" value="ECO:0007669"/>
    <property type="project" value="InterPro"/>
</dbReference>
<dbReference type="Gene3D" id="3.30.43.10">
    <property type="entry name" value="Uridine Diphospho-n-acetylenolpyruvylglucosamine Reductase, domain 2"/>
    <property type="match status" value="1"/>
</dbReference>
<protein>
    <submittedName>
        <fullName evidence="3">FAD-binding protein</fullName>
    </submittedName>
</protein>
<keyword evidence="4" id="KW-1185">Reference proteome</keyword>
<dbReference type="PIRSF" id="PIRSF000136">
    <property type="entry name" value="LGO_GLO"/>
    <property type="match status" value="1"/>
</dbReference>
<keyword evidence="1" id="KW-0560">Oxidoreductase</keyword>
<dbReference type="Pfam" id="PF04030">
    <property type="entry name" value="ALO"/>
    <property type="match status" value="1"/>
</dbReference>
<feature type="domain" description="FAD-binding PCMH-type" evidence="2">
    <location>
        <begin position="20"/>
        <end position="190"/>
    </location>
</feature>
<dbReference type="RefSeq" id="WP_141199983.1">
    <property type="nucleotide sequence ID" value="NZ_CP041186.1"/>
</dbReference>
<dbReference type="PANTHER" id="PTHR43762">
    <property type="entry name" value="L-GULONOLACTONE OXIDASE"/>
    <property type="match status" value="1"/>
</dbReference>
<dbReference type="Proteomes" id="UP000315995">
    <property type="component" value="Chromosome"/>
</dbReference>
<dbReference type="PROSITE" id="PS51387">
    <property type="entry name" value="FAD_PCMH"/>
    <property type="match status" value="1"/>
</dbReference>
<dbReference type="Pfam" id="PF01565">
    <property type="entry name" value="FAD_binding_4"/>
    <property type="match status" value="1"/>
</dbReference>
<dbReference type="InterPro" id="IPR006094">
    <property type="entry name" value="Oxid_FAD_bind_N"/>
</dbReference>
<dbReference type="GO" id="GO:0016020">
    <property type="term" value="C:membrane"/>
    <property type="evidence" value="ECO:0007669"/>
    <property type="project" value="InterPro"/>
</dbReference>
<evidence type="ECO:0000256" key="1">
    <source>
        <dbReference type="ARBA" id="ARBA00023002"/>
    </source>
</evidence>
<reference evidence="3 4" key="1">
    <citation type="submission" date="2019-06" db="EMBL/GenBank/DDBJ databases">
        <title>Persicimonas caeni gen. nov., sp. nov., a predatory bacterium isolated from solar saltern.</title>
        <authorList>
            <person name="Wang S."/>
        </authorList>
    </citation>
    <scope>NUCLEOTIDE SEQUENCE [LARGE SCALE GENOMIC DNA]</scope>
    <source>
        <strain evidence="3 4">YN101</strain>
    </source>
</reference>
<organism evidence="3 4">
    <name type="scientific">Persicimonas caeni</name>
    <dbReference type="NCBI Taxonomy" id="2292766"/>
    <lineage>
        <taxon>Bacteria</taxon>
        <taxon>Deltaproteobacteria</taxon>
        <taxon>Bradymonadales</taxon>
        <taxon>Bradymonadaceae</taxon>
        <taxon>Persicimonas</taxon>
    </lineage>
</organism>